<dbReference type="InParanoid" id="I7MI64"/>
<dbReference type="eggNOG" id="ENOG502SWVG">
    <property type="taxonomic scope" value="Eukaryota"/>
</dbReference>
<protein>
    <submittedName>
        <fullName evidence="2">Uncharacterized protein</fullName>
    </submittedName>
</protein>
<proteinExistence type="predicted"/>
<feature type="coiled-coil region" evidence="1">
    <location>
        <begin position="123"/>
        <end position="157"/>
    </location>
</feature>
<evidence type="ECO:0000256" key="1">
    <source>
        <dbReference type="SAM" id="Coils"/>
    </source>
</evidence>
<keyword evidence="3" id="KW-1185">Reference proteome</keyword>
<dbReference type="AlphaFoldDB" id="I7MI64"/>
<name>I7MI64_TETTS</name>
<accession>I7MI64</accession>
<dbReference type="KEGG" id="tet:TTHERM_00455660"/>
<evidence type="ECO:0000313" key="2">
    <source>
        <dbReference type="EMBL" id="EAS03927.2"/>
    </source>
</evidence>
<dbReference type="Proteomes" id="UP000009168">
    <property type="component" value="Unassembled WGS sequence"/>
</dbReference>
<dbReference type="RefSeq" id="XP_001024172.2">
    <property type="nucleotide sequence ID" value="XM_001024172.2"/>
</dbReference>
<keyword evidence="1" id="KW-0175">Coiled coil</keyword>
<sequence length="509" mass="59372">MQRNGDLLTAVKKEAGFGGFFGATPSISVEMPNQIKYEYLEMKDFIDNIDEKVSFAKNVNQEKLKNKVLVDLNRLNREERMVQKLEEKLAKQGIEVNESSMIKMDLDNLYSLQLFSDSLKNTSDSISQKIEACQQRISQLKDKIYGQKNQLRQLNSTIMEKHAKKEQLVKMIRKIRKQNPQFFTSINQNHLSGSIPFHSDYSTDDHYLTSVPEQMMNGFNVNNNSISSQQNPSIQLPQLQNSSLANSYSQNNLKYKKLMQSSNSVSNIKYYNINIANTEEEFQKLNILQKSTSTQALPPLKYDPIQKLHKDIKKVRDINEEIKNYFMKKSNGFLEMKRLINECFNSQKKRIMKQHKISNQAGLADSMLFEINNNDIFAKNNAIALQKQNNILSQTRLQDRELRNVLYETIKHIKAVKVVQEENQNNQEVISQYQVTYQQFREFTPDQLLILMSIKPEVLQQFLTVFDLKEKAMNLMVLKAKLIFKNKFNNIADKQTLEQSQYQIQEQQI</sequence>
<organism evidence="2 3">
    <name type="scientific">Tetrahymena thermophila (strain SB210)</name>
    <dbReference type="NCBI Taxonomy" id="312017"/>
    <lineage>
        <taxon>Eukaryota</taxon>
        <taxon>Sar</taxon>
        <taxon>Alveolata</taxon>
        <taxon>Ciliophora</taxon>
        <taxon>Intramacronucleata</taxon>
        <taxon>Oligohymenophorea</taxon>
        <taxon>Hymenostomatida</taxon>
        <taxon>Tetrahymenina</taxon>
        <taxon>Tetrahymenidae</taxon>
        <taxon>Tetrahymena</taxon>
    </lineage>
</organism>
<evidence type="ECO:0000313" key="3">
    <source>
        <dbReference type="Proteomes" id="UP000009168"/>
    </source>
</evidence>
<dbReference type="EMBL" id="GG662464">
    <property type="protein sequence ID" value="EAS03927.2"/>
    <property type="molecule type" value="Genomic_DNA"/>
</dbReference>
<reference evidence="3" key="1">
    <citation type="journal article" date="2006" name="PLoS Biol.">
        <title>Macronuclear genome sequence of the ciliate Tetrahymena thermophila, a model eukaryote.</title>
        <authorList>
            <person name="Eisen J.A."/>
            <person name="Coyne R.S."/>
            <person name="Wu M."/>
            <person name="Wu D."/>
            <person name="Thiagarajan M."/>
            <person name="Wortman J.R."/>
            <person name="Badger J.H."/>
            <person name="Ren Q."/>
            <person name="Amedeo P."/>
            <person name="Jones K.M."/>
            <person name="Tallon L.J."/>
            <person name="Delcher A.L."/>
            <person name="Salzberg S.L."/>
            <person name="Silva J.C."/>
            <person name="Haas B.J."/>
            <person name="Majoros W.H."/>
            <person name="Farzad M."/>
            <person name="Carlton J.M."/>
            <person name="Smith R.K. Jr."/>
            <person name="Garg J."/>
            <person name="Pearlman R.E."/>
            <person name="Karrer K.M."/>
            <person name="Sun L."/>
            <person name="Manning G."/>
            <person name="Elde N.C."/>
            <person name="Turkewitz A.P."/>
            <person name="Asai D.J."/>
            <person name="Wilkes D.E."/>
            <person name="Wang Y."/>
            <person name="Cai H."/>
            <person name="Collins K."/>
            <person name="Stewart B.A."/>
            <person name="Lee S.R."/>
            <person name="Wilamowska K."/>
            <person name="Weinberg Z."/>
            <person name="Ruzzo W.L."/>
            <person name="Wloga D."/>
            <person name="Gaertig J."/>
            <person name="Frankel J."/>
            <person name="Tsao C.-C."/>
            <person name="Gorovsky M.A."/>
            <person name="Keeling P.J."/>
            <person name="Waller R.F."/>
            <person name="Patron N.J."/>
            <person name="Cherry J.M."/>
            <person name="Stover N.A."/>
            <person name="Krieger C.J."/>
            <person name="del Toro C."/>
            <person name="Ryder H.F."/>
            <person name="Williamson S.C."/>
            <person name="Barbeau R.A."/>
            <person name="Hamilton E.P."/>
            <person name="Orias E."/>
        </authorList>
    </citation>
    <scope>NUCLEOTIDE SEQUENCE [LARGE SCALE GENOMIC DNA]</scope>
    <source>
        <strain evidence="3">SB210</strain>
    </source>
</reference>
<gene>
    <name evidence="2" type="ORF">TTHERM_00455660</name>
</gene>
<dbReference type="GeneID" id="7828791"/>